<evidence type="ECO:0000313" key="1">
    <source>
        <dbReference type="EMBL" id="KAJ1149113.1"/>
    </source>
</evidence>
<protein>
    <submittedName>
        <fullName evidence="1">Uncharacterized protein</fullName>
    </submittedName>
</protein>
<dbReference type="EMBL" id="JANPWB010000009">
    <property type="protein sequence ID" value="KAJ1149113.1"/>
    <property type="molecule type" value="Genomic_DNA"/>
</dbReference>
<accession>A0AAV7RE04</accession>
<keyword evidence="2" id="KW-1185">Reference proteome</keyword>
<dbReference type="Proteomes" id="UP001066276">
    <property type="component" value="Chromosome 5"/>
</dbReference>
<proteinExistence type="predicted"/>
<reference evidence="1" key="1">
    <citation type="journal article" date="2022" name="bioRxiv">
        <title>Sequencing and chromosome-scale assembly of the giantPleurodeles waltlgenome.</title>
        <authorList>
            <person name="Brown T."/>
            <person name="Elewa A."/>
            <person name="Iarovenko S."/>
            <person name="Subramanian E."/>
            <person name="Araus A.J."/>
            <person name="Petzold A."/>
            <person name="Susuki M."/>
            <person name="Suzuki K.-i.T."/>
            <person name="Hayashi T."/>
            <person name="Toyoda A."/>
            <person name="Oliveira C."/>
            <person name="Osipova E."/>
            <person name="Leigh N.D."/>
            <person name="Simon A."/>
            <person name="Yun M.H."/>
        </authorList>
    </citation>
    <scope>NUCLEOTIDE SEQUENCE</scope>
    <source>
        <strain evidence="1">20211129_DDA</strain>
        <tissue evidence="1">Liver</tissue>
    </source>
</reference>
<sequence length="173" mass="18685">MGPADARGLGGLAWLNRSSFARHGWAPTSSIRGRWCPEDQGSRLDCGPPAPEMWFGGSVWCLCCWFPTGAPSAVLVVPRASQFGVSTVVDTVVGVDEGRRPRPFFCWRNMMGLTGGCWCGRLFTLGRTERLADPPILHLAQAAVRVGGLHNARLRKVVCPTFRGESGSEAAET</sequence>
<evidence type="ECO:0000313" key="2">
    <source>
        <dbReference type="Proteomes" id="UP001066276"/>
    </source>
</evidence>
<gene>
    <name evidence="1" type="ORF">NDU88_001931</name>
</gene>
<dbReference type="AlphaFoldDB" id="A0AAV7RE04"/>
<name>A0AAV7RE04_PLEWA</name>
<organism evidence="1 2">
    <name type="scientific">Pleurodeles waltl</name>
    <name type="common">Iberian ribbed newt</name>
    <dbReference type="NCBI Taxonomy" id="8319"/>
    <lineage>
        <taxon>Eukaryota</taxon>
        <taxon>Metazoa</taxon>
        <taxon>Chordata</taxon>
        <taxon>Craniata</taxon>
        <taxon>Vertebrata</taxon>
        <taxon>Euteleostomi</taxon>
        <taxon>Amphibia</taxon>
        <taxon>Batrachia</taxon>
        <taxon>Caudata</taxon>
        <taxon>Salamandroidea</taxon>
        <taxon>Salamandridae</taxon>
        <taxon>Pleurodelinae</taxon>
        <taxon>Pleurodeles</taxon>
    </lineage>
</organism>
<comment type="caution">
    <text evidence="1">The sequence shown here is derived from an EMBL/GenBank/DDBJ whole genome shotgun (WGS) entry which is preliminary data.</text>
</comment>